<feature type="region of interest" description="Disordered" evidence="4">
    <location>
        <begin position="641"/>
        <end position="665"/>
    </location>
</feature>
<evidence type="ECO:0000313" key="5">
    <source>
        <dbReference type="Proteomes" id="UP000694864"/>
    </source>
</evidence>
<feature type="compositionally biased region" description="Polar residues" evidence="4">
    <location>
        <begin position="267"/>
        <end position="282"/>
    </location>
</feature>
<feature type="compositionally biased region" description="Basic and acidic residues" evidence="4">
    <location>
        <begin position="1209"/>
        <end position="1220"/>
    </location>
</feature>
<gene>
    <name evidence="6" type="primary">LOC104714822</name>
</gene>
<feature type="compositionally biased region" description="Acidic residues" evidence="4">
    <location>
        <begin position="213"/>
        <end position="223"/>
    </location>
</feature>
<evidence type="ECO:0000256" key="2">
    <source>
        <dbReference type="ARBA" id="ARBA00023163"/>
    </source>
</evidence>
<feature type="region of interest" description="Disordered" evidence="4">
    <location>
        <begin position="1114"/>
        <end position="1177"/>
    </location>
</feature>
<keyword evidence="2" id="KW-0804">Transcription</keyword>
<dbReference type="PANTHER" id="PTHR16088:SF3">
    <property type="entry name" value="GON-4-LIKE PROTEIN"/>
    <property type="match status" value="1"/>
</dbReference>
<sequence>MKSSETLISEPSSLNRDLRDHNDDEEEEEEEEEEEDVDFNPFLKDTPSLEASSSLSSEIETLDGEIVNSIPVSLKDDHVPMPSNNDVSCQEEPVPEDSLDPGGFVREEPGERRVDANEDQLCDMMIQTQKTQRFTSTEEGEEEEEEEDAICKRTRARYSLASFTLDDLEAFLQETDDEDDIPNVDDEAEYRKFLAAVLHSGDTEAPLAQGGTNDDDDDDDEDNDLDFEIELEEALETDDEDIIPEKVTTGDNKKSTKRRPVTRQKRQLNNNISAHQKNSSPEQAGRLLRPLVPILPIASPARMFSATEAVASSSEYRTTNGFSQAQMGELHCLIHDHLQLLIQVYSLCALDHSRQHIGTQVQRLLSEMLKQHQGYLSRPIHPLSTASASSVLDIVDLAGRYLVDVSDAVQDYRRCQVESGFDASSQRVPLFTLPHQEVGGEIVNNPLSSPSSSKSSPSGRQQSKKTLAATLVESAQKQSVALVHKDIAKLAKRFLPFFRVSLYPHKPPHVAVANRVLFTDAEDELLALGIMEYNSDWKTIKQRFLPCKGEHQIYVRQKNRRSSKAPENPIKAVLRMKSSPLTPQEIVCIQEGLKYFKYDWMSVWKFFVPHRDPSSLPRQLRTALGIQKSYKLDDVKKEKRRLYDTNRKSREQQASSKEDRHGASKANEYHVRDELVESSGEAYLHEGFLADWRPGMPTLFYSAPMHSFDKAKDVPGDRHESIQTCTVEGSTKPDLCGAQILTCTQRLAPSFVPLYHHTSGTVPGASEALTSMRPYRNRKLCNRSVVRLAPDLPPVNLPSSVRVISQSAFAKNQSETSSKTCIIKDGISDVSGRENLGIEPPCFSADRDNNGPSSEKVVDLQEDVPAESSSGMGVQSNDSDLQMHPLLFRTPEQGQITCYPPNRDPGGSSFSFFSDNRPQLLSLFNSPKQINHSTDEILKKSSSNEHETAQVDSCFHPLLQRSQCESIFHTSRRGNLVPDIGKKGKLCQLQDTSGAVEHTSIPGAGRNDVSLKSLSSSKHGKDVNLDIYLSPSSSKVNNRGSVSAAKISEAPDTCMTQRNDGSEVPGSTAPSDNISRCIDEMGDQSNLGIVMEQEELSDSDEEMMEEEHVEFECEEMADSEGEEGSECEEITEMQDKDNRSSAVEIASTDVDSGKELGKDSPNSPWLSLDPSNRGLSSNVKDIEKTELVNEVTIAQYGPSISRKKKTPVKSRDAELKEEAGGARLRLGPLALPPVKKPKKCGGQSPSIETT</sequence>
<feature type="compositionally biased region" description="Low complexity" evidence="4">
    <location>
        <begin position="448"/>
        <end position="458"/>
    </location>
</feature>
<dbReference type="RefSeq" id="XP_010430596.1">
    <property type="nucleotide sequence ID" value="XM_010432294.2"/>
</dbReference>
<feature type="region of interest" description="Disordered" evidence="4">
    <location>
        <begin position="202"/>
        <end position="223"/>
    </location>
</feature>
<feature type="region of interest" description="Disordered" evidence="4">
    <location>
        <begin position="235"/>
        <end position="284"/>
    </location>
</feature>
<feature type="region of interest" description="Disordered" evidence="4">
    <location>
        <begin position="1198"/>
        <end position="1250"/>
    </location>
</feature>
<keyword evidence="3" id="KW-0539">Nucleus</keyword>
<feature type="compositionally biased region" description="Low complexity" evidence="4">
    <location>
        <begin position="48"/>
        <end position="57"/>
    </location>
</feature>
<keyword evidence="5" id="KW-1185">Reference proteome</keyword>
<feature type="compositionally biased region" description="Acidic residues" evidence="4">
    <location>
        <begin position="23"/>
        <end position="38"/>
    </location>
</feature>
<feature type="compositionally biased region" description="Low complexity" evidence="4">
    <location>
        <begin position="1221"/>
        <end position="1233"/>
    </location>
</feature>
<feature type="region of interest" description="Disordered" evidence="4">
    <location>
        <begin position="997"/>
        <end position="1017"/>
    </location>
</feature>
<protein>
    <submittedName>
        <fullName evidence="6">Uncharacterized protein LOC104714822</fullName>
    </submittedName>
</protein>
<name>A0ABM0TSJ4_CAMSA</name>
<evidence type="ECO:0000256" key="1">
    <source>
        <dbReference type="ARBA" id="ARBA00023015"/>
    </source>
</evidence>
<reference evidence="6" key="2">
    <citation type="submission" date="2025-08" db="UniProtKB">
        <authorList>
            <consortium name="RefSeq"/>
        </authorList>
    </citation>
    <scope>IDENTIFICATION</scope>
    <source>
        <tissue evidence="6">Leaf</tissue>
    </source>
</reference>
<evidence type="ECO:0000256" key="4">
    <source>
        <dbReference type="SAM" id="MobiDB-lite"/>
    </source>
</evidence>
<feature type="region of interest" description="Disordered" evidence="4">
    <location>
        <begin position="73"/>
        <end position="149"/>
    </location>
</feature>
<feature type="compositionally biased region" description="Polar residues" evidence="4">
    <location>
        <begin position="1"/>
        <end position="15"/>
    </location>
</feature>
<feature type="compositionally biased region" description="Basic residues" evidence="4">
    <location>
        <begin position="255"/>
        <end position="266"/>
    </location>
</feature>
<feature type="compositionally biased region" description="Basic and acidic residues" evidence="4">
    <location>
        <begin position="105"/>
        <end position="116"/>
    </location>
</feature>
<feature type="compositionally biased region" description="Acidic residues" evidence="4">
    <location>
        <begin position="138"/>
        <end position="148"/>
    </location>
</feature>
<dbReference type="Proteomes" id="UP000694864">
    <property type="component" value="Chromosome 9"/>
</dbReference>
<feature type="compositionally biased region" description="Acidic residues" evidence="4">
    <location>
        <begin position="1114"/>
        <end position="1132"/>
    </location>
</feature>
<dbReference type="GeneID" id="104714822"/>
<proteinExistence type="predicted"/>
<evidence type="ECO:0000256" key="3">
    <source>
        <dbReference type="ARBA" id="ARBA00023242"/>
    </source>
</evidence>
<reference evidence="5" key="1">
    <citation type="journal article" date="2014" name="Nat. Commun.">
        <title>The emerging biofuel crop Camelina sativa retains a highly undifferentiated hexaploid genome structure.</title>
        <authorList>
            <person name="Kagale S."/>
            <person name="Koh C."/>
            <person name="Nixon J."/>
            <person name="Bollina V."/>
            <person name="Clarke W.E."/>
            <person name="Tuteja R."/>
            <person name="Spillane C."/>
            <person name="Robinson S.J."/>
            <person name="Links M.G."/>
            <person name="Clarke C."/>
            <person name="Higgins E.E."/>
            <person name="Huebert T."/>
            <person name="Sharpe A.G."/>
            <person name="Parkin I.A."/>
        </authorList>
    </citation>
    <scope>NUCLEOTIDE SEQUENCE [LARGE SCALE GENOMIC DNA]</scope>
    <source>
        <strain evidence="5">cv. DH55</strain>
    </source>
</reference>
<feature type="compositionally biased region" description="Polar residues" evidence="4">
    <location>
        <begin position="1160"/>
        <end position="1177"/>
    </location>
</feature>
<dbReference type="InterPro" id="IPR052435">
    <property type="entry name" value="YY1-Transcr_Regul"/>
</dbReference>
<feature type="compositionally biased region" description="Polar residues" evidence="4">
    <location>
        <begin position="126"/>
        <end position="137"/>
    </location>
</feature>
<dbReference type="PANTHER" id="PTHR16088">
    <property type="entry name" value="YY1 ASSOCIATED PROTEIN-RELATED"/>
    <property type="match status" value="1"/>
</dbReference>
<feature type="region of interest" description="Disordered" evidence="4">
    <location>
        <begin position="1"/>
        <end position="57"/>
    </location>
</feature>
<feature type="region of interest" description="Disordered" evidence="4">
    <location>
        <begin position="442"/>
        <end position="465"/>
    </location>
</feature>
<keyword evidence="1" id="KW-0805">Transcription regulation</keyword>
<accession>A0ABM0TSJ4</accession>
<evidence type="ECO:0000313" key="6">
    <source>
        <dbReference type="RefSeq" id="XP_010430596.1"/>
    </source>
</evidence>
<organism evidence="5 6">
    <name type="scientific">Camelina sativa</name>
    <name type="common">False flax</name>
    <name type="synonym">Myagrum sativum</name>
    <dbReference type="NCBI Taxonomy" id="90675"/>
    <lineage>
        <taxon>Eukaryota</taxon>
        <taxon>Viridiplantae</taxon>
        <taxon>Streptophyta</taxon>
        <taxon>Embryophyta</taxon>
        <taxon>Tracheophyta</taxon>
        <taxon>Spermatophyta</taxon>
        <taxon>Magnoliopsida</taxon>
        <taxon>eudicotyledons</taxon>
        <taxon>Gunneridae</taxon>
        <taxon>Pentapetalae</taxon>
        <taxon>rosids</taxon>
        <taxon>malvids</taxon>
        <taxon>Brassicales</taxon>
        <taxon>Brassicaceae</taxon>
        <taxon>Camelineae</taxon>
        <taxon>Camelina</taxon>
    </lineage>
</organism>
<feature type="region of interest" description="Disordered" evidence="4">
    <location>
        <begin position="1034"/>
        <end position="1073"/>
    </location>
</feature>